<dbReference type="Pfam" id="PF00240">
    <property type="entry name" value="ubiquitin"/>
    <property type="match status" value="1"/>
</dbReference>
<feature type="compositionally biased region" description="Polar residues" evidence="2">
    <location>
        <begin position="373"/>
        <end position="387"/>
    </location>
</feature>
<dbReference type="FunFam" id="3.10.20.90:FF:000095">
    <property type="entry name" value="Ubiquilin 4"/>
    <property type="match status" value="1"/>
</dbReference>
<dbReference type="GO" id="GO:0031593">
    <property type="term" value="F:polyubiquitin modification-dependent protein binding"/>
    <property type="evidence" value="ECO:0007669"/>
    <property type="project" value="TreeGrafter"/>
</dbReference>
<evidence type="ECO:0000313" key="6">
    <source>
        <dbReference type="Proteomes" id="UP001152759"/>
    </source>
</evidence>
<dbReference type="GO" id="GO:0006511">
    <property type="term" value="P:ubiquitin-dependent protein catabolic process"/>
    <property type="evidence" value="ECO:0007669"/>
    <property type="project" value="TreeGrafter"/>
</dbReference>
<dbReference type="PROSITE" id="PS50053">
    <property type="entry name" value="UBIQUITIN_2"/>
    <property type="match status" value="1"/>
</dbReference>
<dbReference type="InterPro" id="IPR000626">
    <property type="entry name" value="Ubiquitin-like_dom"/>
</dbReference>
<dbReference type="Gene3D" id="3.10.20.90">
    <property type="entry name" value="Phosphatidylinositol 3-kinase Catalytic Subunit, Chain A, domain 1"/>
    <property type="match status" value="1"/>
</dbReference>
<dbReference type="PANTHER" id="PTHR10677">
    <property type="entry name" value="UBIQUILIN"/>
    <property type="match status" value="1"/>
</dbReference>
<dbReference type="CDD" id="cd01808">
    <property type="entry name" value="Ubl_PLICs"/>
    <property type="match status" value="1"/>
</dbReference>
<feature type="compositionally biased region" description="Gly residues" evidence="2">
    <location>
        <begin position="399"/>
        <end position="414"/>
    </location>
</feature>
<dbReference type="PROSITE" id="PS50030">
    <property type="entry name" value="UBA"/>
    <property type="match status" value="1"/>
</dbReference>
<feature type="region of interest" description="Disordered" evidence="2">
    <location>
        <begin position="368"/>
        <end position="423"/>
    </location>
</feature>
<evidence type="ECO:0000256" key="2">
    <source>
        <dbReference type="SAM" id="MobiDB-lite"/>
    </source>
</evidence>
<reference evidence="5" key="1">
    <citation type="submission" date="2021-12" db="EMBL/GenBank/DDBJ databases">
        <authorList>
            <person name="King R."/>
        </authorList>
    </citation>
    <scope>NUCLEOTIDE SEQUENCE</scope>
</reference>
<evidence type="ECO:0000313" key="5">
    <source>
        <dbReference type="EMBL" id="CAH0381388.1"/>
    </source>
</evidence>
<dbReference type="PRINTS" id="PR00348">
    <property type="entry name" value="UBIQUITIN"/>
</dbReference>
<feature type="domain" description="UBA" evidence="3">
    <location>
        <begin position="633"/>
        <end position="677"/>
    </location>
</feature>
<dbReference type="Pfam" id="PF00627">
    <property type="entry name" value="UBA"/>
    <property type="match status" value="1"/>
</dbReference>
<dbReference type="SMART" id="SM00165">
    <property type="entry name" value="UBA"/>
    <property type="match status" value="1"/>
</dbReference>
<dbReference type="SUPFAM" id="SSF46934">
    <property type="entry name" value="UBA-like"/>
    <property type="match status" value="1"/>
</dbReference>
<dbReference type="Gene3D" id="1.10.260.100">
    <property type="match status" value="2"/>
</dbReference>
<dbReference type="InterPro" id="IPR029071">
    <property type="entry name" value="Ubiquitin-like_domsf"/>
</dbReference>
<dbReference type="Proteomes" id="UP001152759">
    <property type="component" value="Chromosome 1"/>
</dbReference>
<dbReference type="InterPro" id="IPR015940">
    <property type="entry name" value="UBA"/>
</dbReference>
<evidence type="ECO:0000259" key="3">
    <source>
        <dbReference type="PROSITE" id="PS50030"/>
    </source>
</evidence>
<dbReference type="InterPro" id="IPR019956">
    <property type="entry name" value="Ubiquitin_dom"/>
</dbReference>
<sequence length="684" mass="74891">MAVMDVNNNITTIQQTRQRSTAAENLAELLGSLLSSHLGKRVNPPEFTNAFVELNAQRVIFVGQLWTALHEAICPYSRYRYSILSPSYESYMVIRSIRQRHLQLSTLHCIIKMAEGQEAPKKIKLTVQTPKKEKQEVEIEENASIKTFKDLIATKFNAQPEQLCLIFAGKIMKDHETLATYHIKEGLTIHLVIKSNTRQAEPNNATTVTPPPAADIGATPFGLGSLGGILGLDSMGMGSPNFMELQQRMQREMLRNPNMLQQMMDNPLVQQLMNDPSNMRQLIMANPQMQELMDRNPEINHMLNNPELLRQTMELARNPAMLQELMRSQDRAMSNLESIPGGYNALQRMYRDIQEPMLNAANEQFGRNPFASVGSNNTGVSNPQQGQENRDPLPNPWGSTGGSTGGSGGGGGTGTDSTGIIPPLDNWLDRGGGLFNSETMQSLMQQMMSNPQVMQNIMNTPYFQSTLSALSADPDTARRVLANNPLMAGNPNIQNRYLDVLPNVLQQLQNPEIQNVIANPEALSALQQLQSAYGRLSTSAPGLVESILSPPGSGASPTTGETIPEATAPSESSNTTSTTNSSTATTATSPSTQTTPTGTNPNTNQPNDVFYQFMARMVASLSEQGANTNSTQPPEERYRSQLEQLTAMGFVNREANLQALTATFGDVNAAVERLLDISGRLTHS</sequence>
<protein>
    <recommendedName>
        <fullName evidence="1">Ubiquilin-like protein</fullName>
    </recommendedName>
</protein>
<dbReference type="Pfam" id="PF23195">
    <property type="entry name" value="UBQLN1"/>
    <property type="match status" value="1"/>
</dbReference>
<dbReference type="FunFam" id="1.10.260.100:FF:000001">
    <property type="entry name" value="Ubiquilin 1"/>
    <property type="match status" value="1"/>
</dbReference>
<accession>A0A9P0EXU4</accession>
<dbReference type="AlphaFoldDB" id="A0A9P0EXU4"/>
<dbReference type="SUPFAM" id="SSF54236">
    <property type="entry name" value="Ubiquitin-like"/>
    <property type="match status" value="1"/>
</dbReference>
<dbReference type="FunFam" id="1.10.8.10:FF:000077">
    <property type="entry name" value="Ubiquilin like"/>
    <property type="match status" value="1"/>
</dbReference>
<dbReference type="GO" id="GO:0005829">
    <property type="term" value="C:cytosol"/>
    <property type="evidence" value="ECO:0007669"/>
    <property type="project" value="TreeGrafter"/>
</dbReference>
<dbReference type="InterPro" id="IPR009060">
    <property type="entry name" value="UBA-like_sf"/>
</dbReference>
<dbReference type="CDD" id="cd14399">
    <property type="entry name" value="UBA_PLICs"/>
    <property type="match status" value="1"/>
</dbReference>
<dbReference type="Gene3D" id="1.10.8.10">
    <property type="entry name" value="DNA helicase RuvA subunit, C-terminal domain"/>
    <property type="match status" value="1"/>
</dbReference>
<organism evidence="5 6">
    <name type="scientific">Bemisia tabaci</name>
    <name type="common">Sweetpotato whitefly</name>
    <name type="synonym">Aleurodes tabaci</name>
    <dbReference type="NCBI Taxonomy" id="7038"/>
    <lineage>
        <taxon>Eukaryota</taxon>
        <taxon>Metazoa</taxon>
        <taxon>Ecdysozoa</taxon>
        <taxon>Arthropoda</taxon>
        <taxon>Hexapoda</taxon>
        <taxon>Insecta</taxon>
        <taxon>Pterygota</taxon>
        <taxon>Neoptera</taxon>
        <taxon>Paraneoptera</taxon>
        <taxon>Hemiptera</taxon>
        <taxon>Sternorrhyncha</taxon>
        <taxon>Aleyrodoidea</taxon>
        <taxon>Aleyrodidae</taxon>
        <taxon>Aleyrodinae</taxon>
        <taxon>Bemisia</taxon>
    </lineage>
</organism>
<dbReference type="PANTHER" id="PTHR10677:SF3">
    <property type="entry name" value="FI07626P-RELATED"/>
    <property type="match status" value="1"/>
</dbReference>
<dbReference type="SMART" id="SM00213">
    <property type="entry name" value="UBQ"/>
    <property type="match status" value="1"/>
</dbReference>
<dbReference type="InterPro" id="IPR015496">
    <property type="entry name" value="Ubiquilin"/>
</dbReference>
<proteinExistence type="predicted"/>
<gene>
    <name evidence="5" type="ORF">BEMITA_LOCUS1049</name>
</gene>
<dbReference type="InterPro" id="IPR006636">
    <property type="entry name" value="STI1_HS-bd"/>
</dbReference>
<keyword evidence="6" id="KW-1185">Reference proteome</keyword>
<dbReference type="SMART" id="SM00727">
    <property type="entry name" value="STI1"/>
    <property type="match status" value="4"/>
</dbReference>
<feature type="compositionally biased region" description="Low complexity" evidence="2">
    <location>
        <begin position="566"/>
        <end position="603"/>
    </location>
</feature>
<dbReference type="EMBL" id="OU963862">
    <property type="protein sequence ID" value="CAH0381388.1"/>
    <property type="molecule type" value="Genomic_DNA"/>
</dbReference>
<feature type="region of interest" description="Disordered" evidence="2">
    <location>
        <begin position="544"/>
        <end position="607"/>
    </location>
</feature>
<evidence type="ECO:0000259" key="4">
    <source>
        <dbReference type="PROSITE" id="PS50053"/>
    </source>
</evidence>
<name>A0A9P0EXU4_BEMTA</name>
<evidence type="ECO:0000256" key="1">
    <source>
        <dbReference type="ARBA" id="ARBA00074668"/>
    </source>
</evidence>
<feature type="domain" description="Ubiquitin-like" evidence="4">
    <location>
        <begin position="123"/>
        <end position="194"/>
    </location>
</feature>